<dbReference type="Proteomes" id="UP000000483">
    <property type="component" value="Chromosome"/>
</dbReference>
<dbReference type="HOGENOM" id="CLU_090389_13_0_7"/>
<dbReference type="EMBL" id="CP002629">
    <property type="protein sequence ID" value="AEB09446.1"/>
    <property type="molecule type" value="Genomic_DNA"/>
</dbReference>
<organism evidence="2 3">
    <name type="scientific">Desulfobacca acetoxidans (strain ATCC 700848 / DSM 11109 / ASRB2)</name>
    <dbReference type="NCBI Taxonomy" id="880072"/>
    <lineage>
        <taxon>Bacteria</taxon>
        <taxon>Pseudomonadati</taxon>
        <taxon>Thermodesulfobacteriota</taxon>
        <taxon>Desulfobaccia</taxon>
        <taxon>Desulfobaccales</taxon>
        <taxon>Desulfobaccaceae</taxon>
        <taxon>Desulfobacca</taxon>
    </lineage>
</organism>
<proteinExistence type="predicted"/>
<reference evidence="2 3" key="1">
    <citation type="journal article" date="2011" name="Stand. Genomic Sci.">
        <title>Complete genome sequence of the acetate-degrading sulfate reducer Desulfobacca acetoxidans type strain (ASRB2).</title>
        <authorList>
            <person name="Goker M."/>
            <person name="Teshima H."/>
            <person name="Lapidus A."/>
            <person name="Nolan M."/>
            <person name="Lucas S."/>
            <person name="Hammon N."/>
            <person name="Deshpande S."/>
            <person name="Cheng J.F."/>
            <person name="Tapia R."/>
            <person name="Han C."/>
            <person name="Goodwin L."/>
            <person name="Pitluck S."/>
            <person name="Huntemann M."/>
            <person name="Liolios K."/>
            <person name="Ivanova N."/>
            <person name="Pagani I."/>
            <person name="Mavromatis K."/>
            <person name="Ovchinikova G."/>
            <person name="Pati A."/>
            <person name="Chen A."/>
            <person name="Palaniappan K."/>
            <person name="Land M."/>
            <person name="Hauser L."/>
            <person name="Brambilla E.M."/>
            <person name="Rohde M."/>
            <person name="Spring S."/>
            <person name="Detter J.C."/>
            <person name="Woyke T."/>
            <person name="Bristow J."/>
            <person name="Eisen J.A."/>
            <person name="Markowitz V."/>
            <person name="Hugenholtz P."/>
            <person name="Kyrpides N.C."/>
            <person name="Klenk H.P."/>
        </authorList>
    </citation>
    <scope>NUCLEOTIDE SEQUENCE [LARGE SCALE GENOMIC DNA]</scope>
    <source>
        <strain evidence="3">ATCC 700848 / DSM 11109 / ASRB2</strain>
    </source>
</reference>
<dbReference type="GO" id="GO:0015035">
    <property type="term" value="F:protein-disulfide reductase activity"/>
    <property type="evidence" value="ECO:0007669"/>
    <property type="project" value="TreeGrafter"/>
</dbReference>
<dbReference type="Gene3D" id="3.40.30.10">
    <property type="entry name" value="Glutaredoxin"/>
    <property type="match status" value="1"/>
</dbReference>
<dbReference type="eggNOG" id="COG3118">
    <property type="taxonomic scope" value="Bacteria"/>
</dbReference>
<dbReference type="KEGG" id="dao:Desac_1594"/>
<dbReference type="STRING" id="880072.Desac_1594"/>
<dbReference type="InterPro" id="IPR036249">
    <property type="entry name" value="Thioredoxin-like_sf"/>
</dbReference>
<protein>
    <recommendedName>
        <fullName evidence="1">Thioredoxin domain-containing protein</fullName>
    </recommendedName>
</protein>
<dbReference type="GO" id="GO:0045454">
    <property type="term" value="P:cell redox homeostasis"/>
    <property type="evidence" value="ECO:0007669"/>
    <property type="project" value="TreeGrafter"/>
</dbReference>
<dbReference type="CDD" id="cd02947">
    <property type="entry name" value="TRX_family"/>
    <property type="match status" value="1"/>
</dbReference>
<dbReference type="Pfam" id="PF00085">
    <property type="entry name" value="Thioredoxin"/>
    <property type="match status" value="1"/>
</dbReference>
<gene>
    <name evidence="2" type="ordered locus">Desac_1594</name>
</gene>
<name>F2NHW1_DESAR</name>
<evidence type="ECO:0000313" key="2">
    <source>
        <dbReference type="EMBL" id="AEB09446.1"/>
    </source>
</evidence>
<reference evidence="3" key="2">
    <citation type="submission" date="2011-03" db="EMBL/GenBank/DDBJ databases">
        <title>The complete genome of Desulfobacca acetoxidans DSM 11109.</title>
        <authorList>
            <consortium name="US DOE Joint Genome Institute (JGI-PGF)"/>
            <person name="Lucas S."/>
            <person name="Copeland A."/>
            <person name="Lapidus A."/>
            <person name="Bruce D."/>
            <person name="Goodwin L."/>
            <person name="Pitluck S."/>
            <person name="Peters L."/>
            <person name="Kyrpides N."/>
            <person name="Mavromatis K."/>
            <person name="Ivanova N."/>
            <person name="Ovchinnikova G."/>
            <person name="Teshima H."/>
            <person name="Detter J.C."/>
            <person name="Han C."/>
            <person name="Land M."/>
            <person name="Hauser L."/>
            <person name="Markowitz V."/>
            <person name="Cheng J.-F."/>
            <person name="Hugenholtz P."/>
            <person name="Woyke T."/>
            <person name="Wu D."/>
            <person name="Spring S."/>
            <person name="Schueler E."/>
            <person name="Brambilla E."/>
            <person name="Klenk H.-P."/>
            <person name="Eisen J.A."/>
        </authorList>
    </citation>
    <scope>NUCLEOTIDE SEQUENCE [LARGE SCALE GENOMIC DNA]</scope>
    <source>
        <strain evidence="3">ATCC 700848 / DSM 11109 / ASRB2</strain>
    </source>
</reference>
<evidence type="ECO:0000259" key="1">
    <source>
        <dbReference type="Pfam" id="PF00085"/>
    </source>
</evidence>
<evidence type="ECO:0000313" key="3">
    <source>
        <dbReference type="Proteomes" id="UP000000483"/>
    </source>
</evidence>
<dbReference type="AlphaFoldDB" id="F2NHW1"/>
<sequence length="128" mass="14590">MLPIMKNCFRSVLIFSLFLMIPIMPVHGQETSSVPSKPALYDFGLGRCPSCKEMERILTAIRNRYGSQLEIRLLYADKEKELFEKYKIVAVPTQVFLDASGKEVDRHIGPLPESSLIKKLNDLNFISN</sequence>
<dbReference type="InterPro" id="IPR013766">
    <property type="entry name" value="Thioredoxin_domain"/>
</dbReference>
<dbReference type="GO" id="GO:0005829">
    <property type="term" value="C:cytosol"/>
    <property type="evidence" value="ECO:0007669"/>
    <property type="project" value="TreeGrafter"/>
</dbReference>
<accession>F2NHW1</accession>
<dbReference type="PANTHER" id="PTHR45663:SF11">
    <property type="entry name" value="GEO12009P1"/>
    <property type="match status" value="1"/>
</dbReference>
<dbReference type="SUPFAM" id="SSF52833">
    <property type="entry name" value="Thioredoxin-like"/>
    <property type="match status" value="1"/>
</dbReference>
<feature type="domain" description="Thioredoxin" evidence="1">
    <location>
        <begin position="36"/>
        <end position="121"/>
    </location>
</feature>
<dbReference type="PANTHER" id="PTHR45663">
    <property type="entry name" value="GEO12009P1"/>
    <property type="match status" value="1"/>
</dbReference>
<keyword evidence="3" id="KW-1185">Reference proteome</keyword>